<reference evidence="2" key="1">
    <citation type="submission" date="2024-06" db="EMBL/GenBank/DDBJ databases">
        <authorList>
            <person name="Ryan C."/>
        </authorList>
    </citation>
    <scope>NUCLEOTIDE SEQUENCE [LARGE SCALE GENOMIC DNA]</scope>
</reference>
<organism evidence="1 2">
    <name type="scientific">Urochloa decumbens</name>
    <dbReference type="NCBI Taxonomy" id="240449"/>
    <lineage>
        <taxon>Eukaryota</taxon>
        <taxon>Viridiplantae</taxon>
        <taxon>Streptophyta</taxon>
        <taxon>Embryophyta</taxon>
        <taxon>Tracheophyta</taxon>
        <taxon>Spermatophyta</taxon>
        <taxon>Magnoliopsida</taxon>
        <taxon>Liliopsida</taxon>
        <taxon>Poales</taxon>
        <taxon>Poaceae</taxon>
        <taxon>PACMAD clade</taxon>
        <taxon>Panicoideae</taxon>
        <taxon>Panicodae</taxon>
        <taxon>Paniceae</taxon>
        <taxon>Melinidinae</taxon>
        <taxon>Urochloa</taxon>
    </lineage>
</organism>
<name>A0ABC9DN02_9POAL</name>
<evidence type="ECO:0000313" key="1">
    <source>
        <dbReference type="EMBL" id="CAL5041942.1"/>
    </source>
</evidence>
<dbReference type="EMBL" id="OZ075144">
    <property type="protein sequence ID" value="CAL5041942.1"/>
    <property type="molecule type" value="Genomic_DNA"/>
</dbReference>
<sequence>MDPQIIASTVKSTASKATASMDGQIFFLVPSPLLRQLVNNSMIQFRFSRTFCFFLLALRERMDPQGMSTVLKGAASRATTSMHALRDRMRIDPLEIFMSLLTGICCCSSCERCLDRLCCCCNNRSRDD</sequence>
<protein>
    <submittedName>
        <fullName evidence="1">Uncharacterized protein</fullName>
    </submittedName>
</protein>
<dbReference type="Proteomes" id="UP001497457">
    <property type="component" value="Chromosome 34rd"/>
</dbReference>
<gene>
    <name evidence="1" type="ORF">URODEC1_LOCUS86936</name>
</gene>
<dbReference type="AlphaFoldDB" id="A0ABC9DN02"/>
<proteinExistence type="predicted"/>
<keyword evidence="2" id="KW-1185">Reference proteome</keyword>
<accession>A0ABC9DN02</accession>
<evidence type="ECO:0000313" key="2">
    <source>
        <dbReference type="Proteomes" id="UP001497457"/>
    </source>
</evidence>
<reference evidence="1 2" key="2">
    <citation type="submission" date="2024-10" db="EMBL/GenBank/DDBJ databases">
        <authorList>
            <person name="Ryan C."/>
        </authorList>
    </citation>
    <scope>NUCLEOTIDE SEQUENCE [LARGE SCALE GENOMIC DNA]</scope>
</reference>